<evidence type="ECO:0000256" key="1">
    <source>
        <dbReference type="SAM" id="MobiDB-lite"/>
    </source>
</evidence>
<organism evidence="2 3">
    <name type="scientific">Akkermansia muciniphila</name>
    <dbReference type="NCBI Taxonomy" id="239935"/>
    <lineage>
        <taxon>Bacteria</taxon>
        <taxon>Pseudomonadati</taxon>
        <taxon>Verrucomicrobiota</taxon>
        <taxon>Verrucomicrobiia</taxon>
        <taxon>Verrucomicrobiales</taxon>
        <taxon>Akkermansiaceae</taxon>
        <taxon>Akkermansia</taxon>
    </lineage>
</organism>
<dbReference type="EMBL" id="PJLB01000005">
    <property type="protein sequence ID" value="PND03719.1"/>
    <property type="molecule type" value="Genomic_DNA"/>
</dbReference>
<feature type="region of interest" description="Disordered" evidence="1">
    <location>
        <begin position="404"/>
        <end position="443"/>
    </location>
</feature>
<evidence type="ECO:0000313" key="3">
    <source>
        <dbReference type="Proteomes" id="UP000236075"/>
    </source>
</evidence>
<reference evidence="2 3" key="1">
    <citation type="journal article" date="2017" name="BMC Genomics">
        <title>Genome sequencing of 39 Akkermansia muciniphila isolates reveals its population structure, genomic and functional diverisity, and global distribution in mammalian gut microbiotas.</title>
        <authorList>
            <person name="Guo X."/>
            <person name="Li S."/>
            <person name="Zhang J."/>
            <person name="Wu F."/>
            <person name="Li X."/>
            <person name="Wu D."/>
            <person name="Zhang M."/>
            <person name="Ou Z."/>
            <person name="Jie Z."/>
            <person name="Yan Q."/>
            <person name="Li P."/>
            <person name="Yi J."/>
            <person name="Peng Y."/>
        </authorList>
    </citation>
    <scope>NUCLEOTIDE SEQUENCE [LARGE SCALE GENOMIC DNA]</scope>
    <source>
        <strain evidence="2 3">GP28</strain>
    </source>
</reference>
<sequence>MFVVEDDDGRAVSGVVDDQAAARGSHQVVDFSSLSVGFARGSGQVDRQGLAAADDDAGVAGERLIGVDFMGVSSFLLHAVEAGGRSAEHQASSVRSGDPDAVVGQKVGSEGDVAQVADGQRSAGQGQVAGGVVGFVVQQKVDDGVVAQVQRQPFLLYGQVRVASRSAAVADDGARRLRVLADVFRSQGDGQSVQTSFSYGYGSADSGETGAGGDIPRSFHMAAAGAGEVQAAFRDGDSFRGSVKDGFRSCRVRPECQGSRSRFGQGRAVGQRVDGGRGSFLRDIDFIKPGEGDVLEVPGSKGSLEFQRPVSFYRRSGASADGDAAFFSFLPKDASSRQRDVDLASYRATVARPVDVSQVGALSKGDGDVAANADGQGCGIFRRPCASSPGAAHDFAREGGASVNGDAGVSVGGQRRAVAPVPEGAAHDVSREGDSFFSADGDA</sequence>
<comment type="caution">
    <text evidence="2">The sequence shown here is derived from an EMBL/GenBank/DDBJ whole genome shotgun (WGS) entry which is preliminary data.</text>
</comment>
<dbReference type="Proteomes" id="UP000236075">
    <property type="component" value="Unassembled WGS sequence"/>
</dbReference>
<name>A0AAX0WLY2_9BACT</name>
<gene>
    <name evidence="2" type="ORF">CXT95_02700</name>
</gene>
<proteinExistence type="predicted"/>
<feature type="compositionally biased region" description="Basic and acidic residues" evidence="1">
    <location>
        <begin position="425"/>
        <end position="434"/>
    </location>
</feature>
<accession>A0AAX0WLY2</accession>
<evidence type="ECO:0000313" key="2">
    <source>
        <dbReference type="EMBL" id="PND03719.1"/>
    </source>
</evidence>
<protein>
    <submittedName>
        <fullName evidence="2">Uncharacterized protein</fullName>
    </submittedName>
</protein>
<dbReference type="RefSeq" id="WP_102748070.1">
    <property type="nucleotide sequence ID" value="NZ_PJLB01000005.1"/>
</dbReference>
<dbReference type="AlphaFoldDB" id="A0AAX0WLY2"/>